<feature type="compositionally biased region" description="Acidic residues" evidence="1">
    <location>
        <begin position="459"/>
        <end position="472"/>
    </location>
</feature>
<dbReference type="Pfam" id="PF15866">
    <property type="entry name" value="DUF4729"/>
    <property type="match status" value="1"/>
</dbReference>
<evidence type="ECO:0000256" key="1">
    <source>
        <dbReference type="SAM" id="MobiDB-lite"/>
    </source>
</evidence>
<dbReference type="KEGG" id="dya:Dyak_GE16368"/>
<proteinExistence type="predicted"/>
<reference evidence="3 4" key="2">
    <citation type="journal article" date="2007" name="PLoS Biol.">
        <title>Principles of genome evolution in the Drosophila melanogaster species group.</title>
        <authorList>
            <person name="Ranz J.M."/>
            <person name="Maurin D."/>
            <person name="Chan Y.S."/>
            <person name="von Grotthuss M."/>
            <person name="Hillier L.W."/>
            <person name="Roote J."/>
            <person name="Ashburner M."/>
            <person name="Bergman C.M."/>
        </authorList>
    </citation>
    <scope>NUCLEOTIDE SEQUENCE [LARGE SCALE GENOMIC DNA]</scope>
    <source>
        <strain evidence="4">Tai18E2 / Tucson 14021-0261.01</strain>
    </source>
</reference>
<feature type="region of interest" description="Disordered" evidence="1">
    <location>
        <begin position="702"/>
        <end position="752"/>
    </location>
</feature>
<gene>
    <name evidence="3" type="primary">Dyak\GE16368</name>
    <name evidence="3" type="synonym">dyak_GLEANR_17797</name>
    <name evidence="3" type="synonym">GE16368</name>
    <name evidence="3" type="ORF">Dyak_GE16368</name>
</gene>
<feature type="region of interest" description="Disordered" evidence="1">
    <location>
        <begin position="606"/>
        <end position="636"/>
    </location>
</feature>
<dbReference type="OrthoDB" id="7736976at2759"/>
<protein>
    <recommendedName>
        <fullName evidence="2">DUF4729 domain-containing protein</fullName>
    </recommendedName>
</protein>
<feature type="compositionally biased region" description="Basic and acidic residues" evidence="1">
    <location>
        <begin position="727"/>
        <end position="736"/>
    </location>
</feature>
<dbReference type="AlphaFoldDB" id="B4PZU7"/>
<organism evidence="3 4">
    <name type="scientific">Drosophila yakuba</name>
    <name type="common">Fruit fly</name>
    <dbReference type="NCBI Taxonomy" id="7245"/>
    <lineage>
        <taxon>Eukaryota</taxon>
        <taxon>Metazoa</taxon>
        <taxon>Ecdysozoa</taxon>
        <taxon>Arthropoda</taxon>
        <taxon>Hexapoda</taxon>
        <taxon>Insecta</taxon>
        <taxon>Pterygota</taxon>
        <taxon>Neoptera</taxon>
        <taxon>Endopterygota</taxon>
        <taxon>Diptera</taxon>
        <taxon>Brachycera</taxon>
        <taxon>Muscomorpha</taxon>
        <taxon>Ephydroidea</taxon>
        <taxon>Drosophilidae</taxon>
        <taxon>Drosophila</taxon>
        <taxon>Sophophora</taxon>
    </lineage>
</organism>
<dbReference type="EMBL" id="CM000162">
    <property type="protein sequence ID" value="EDX01164.2"/>
    <property type="molecule type" value="Genomic_DNA"/>
</dbReference>
<evidence type="ECO:0000313" key="3">
    <source>
        <dbReference type="EMBL" id="EDX01164.2"/>
    </source>
</evidence>
<name>B4PZU7_DROYA</name>
<dbReference type="InterPro" id="IPR031732">
    <property type="entry name" value="DUF4729"/>
</dbReference>
<evidence type="ECO:0000259" key="2">
    <source>
        <dbReference type="Pfam" id="PF15866"/>
    </source>
</evidence>
<sequence length="774" mass="88724">MSMSESLSMSVSMSVSVSAFAFLFWKMSERDSQWPFAVCPFLVKCECECELGRVKADSRQGNTLESPVRFRSEARHQHYIYFSSLLCIYIYCIKYENLALAMSYTRVKKISSKTNNEKTPMDEAEKEDNRRRLKLLGRLSRAPGKCPVSNCDQVVFPSGLLVHLLHKHTTNPNTTVVVLYDEQRLRRTFNPDSFAYDEPQALTVLLYAGTQGKPHTRPARRYLSFSNCGLLHNRRQFEHHLPLVLMICKTSLFSMLPDRKSAEKLEERFGSPEDIVYVIWLVAPVTSSRMIYTLTIFDRYYIQSRSVIRKARNYVLPQHPKDFLSHDTDYLLLRHEEAMDLMSAEDDADNKTPYIELELLLQEEPLLISSRTPPSATQLLSTYKAMRLKMPRTKLELHRDSRGRLSLNRKPLSNPMIVSAVIKSSLAYPSESGGFLAFERQWEQRTRISTRAKVRTTEESSDQESSDQEYSVDSDVTVAPNGDTYQEKLDEAKSTEVEVKGKGPDILAPEVSPTKLQPKKKDHSRYSDQFKDQLVKYVVAAERRKDKAQQLLKSMESYLEACRESDEEDASSELKHFLNEFAVERSLGDKDLSLRSINKRKRYIDCKKKRRKKSESQSQKEPSESREKAGSSREAARKCLEEIQESSIRDLKESILNLRVPITNEVLQTVKEAVVNSVKDAVIKVAEETIITKLDVASELELEKGEPEVATEPTKPETQTKSVPKMEPQDEAKPETEAQIETEGPPKNYTKIPDVTVNIETEFASYCDLYSERN</sequence>
<evidence type="ECO:0000313" key="4">
    <source>
        <dbReference type="Proteomes" id="UP000002282"/>
    </source>
</evidence>
<dbReference type="eggNOG" id="ENOG502T925">
    <property type="taxonomic scope" value="Eukaryota"/>
</dbReference>
<dbReference type="HOGENOM" id="CLU_510270_0_0_1"/>
<feature type="domain" description="DUF4729" evidence="2">
    <location>
        <begin position="145"/>
        <end position="343"/>
    </location>
</feature>
<feature type="compositionally biased region" description="Basic and acidic residues" evidence="1">
    <location>
        <begin position="621"/>
        <end position="636"/>
    </location>
</feature>
<keyword evidence="4" id="KW-1185">Reference proteome</keyword>
<accession>B4PZU7</accession>
<reference evidence="3 4" key="1">
    <citation type="journal article" date="2007" name="Nature">
        <title>Evolution of genes and genomes on the Drosophila phylogeny.</title>
        <authorList>
            <consortium name="Drosophila 12 Genomes Consortium"/>
            <person name="Clark A.G."/>
            <person name="Eisen M.B."/>
            <person name="Smith D.R."/>
            <person name="Bergman C.M."/>
            <person name="Oliver B."/>
            <person name="Markow T.A."/>
            <person name="Kaufman T.C."/>
            <person name="Kellis M."/>
            <person name="Gelbart W."/>
            <person name="Iyer V.N."/>
            <person name="Pollard D.A."/>
            <person name="Sackton T.B."/>
            <person name="Larracuente A.M."/>
            <person name="Singh N.D."/>
            <person name="Abad J.P."/>
            <person name="Abt D.N."/>
            <person name="Adryan B."/>
            <person name="Aguade M."/>
            <person name="Akashi H."/>
            <person name="Anderson W.W."/>
            <person name="Aquadro C.F."/>
            <person name="Ardell D.H."/>
            <person name="Arguello R."/>
            <person name="Artieri C.G."/>
            <person name="Barbash D.A."/>
            <person name="Barker D."/>
            <person name="Barsanti P."/>
            <person name="Batterham P."/>
            <person name="Batzoglou S."/>
            <person name="Begun D."/>
            <person name="Bhutkar A."/>
            <person name="Blanco E."/>
            <person name="Bosak S.A."/>
            <person name="Bradley R.K."/>
            <person name="Brand A.D."/>
            <person name="Brent M.R."/>
            <person name="Brooks A.N."/>
            <person name="Brown R.H."/>
            <person name="Butlin R.K."/>
            <person name="Caggese C."/>
            <person name="Calvi B.R."/>
            <person name="Bernardo de Carvalho A."/>
            <person name="Caspi A."/>
            <person name="Castrezana S."/>
            <person name="Celniker S.E."/>
            <person name="Chang J.L."/>
            <person name="Chapple C."/>
            <person name="Chatterji S."/>
            <person name="Chinwalla A."/>
            <person name="Civetta A."/>
            <person name="Clifton S.W."/>
            <person name="Comeron J.M."/>
            <person name="Costello J.C."/>
            <person name="Coyne J.A."/>
            <person name="Daub J."/>
            <person name="David R.G."/>
            <person name="Delcher A.L."/>
            <person name="Delehaunty K."/>
            <person name="Do C.B."/>
            <person name="Ebling H."/>
            <person name="Edwards K."/>
            <person name="Eickbush T."/>
            <person name="Evans J.D."/>
            <person name="Filipski A."/>
            <person name="Findeiss S."/>
            <person name="Freyhult E."/>
            <person name="Fulton L."/>
            <person name="Fulton R."/>
            <person name="Garcia A.C."/>
            <person name="Gardiner A."/>
            <person name="Garfield D.A."/>
            <person name="Garvin B.E."/>
            <person name="Gibson G."/>
            <person name="Gilbert D."/>
            <person name="Gnerre S."/>
            <person name="Godfrey J."/>
            <person name="Good R."/>
            <person name="Gotea V."/>
            <person name="Gravely B."/>
            <person name="Greenberg A.J."/>
            <person name="Griffiths-Jones S."/>
            <person name="Gross S."/>
            <person name="Guigo R."/>
            <person name="Gustafson E.A."/>
            <person name="Haerty W."/>
            <person name="Hahn M.W."/>
            <person name="Halligan D.L."/>
            <person name="Halpern A.L."/>
            <person name="Halter G.M."/>
            <person name="Han M.V."/>
            <person name="Heger A."/>
            <person name="Hillier L."/>
            <person name="Hinrichs A.S."/>
            <person name="Holmes I."/>
            <person name="Hoskins R.A."/>
            <person name="Hubisz M.J."/>
            <person name="Hultmark D."/>
            <person name="Huntley M.A."/>
            <person name="Jaffe D.B."/>
            <person name="Jagadeeshan S."/>
            <person name="Jeck W.R."/>
            <person name="Johnson J."/>
            <person name="Jones C.D."/>
            <person name="Jordan W.C."/>
            <person name="Karpen G.H."/>
            <person name="Kataoka E."/>
            <person name="Keightley P.D."/>
            <person name="Kheradpour P."/>
            <person name="Kirkness E.F."/>
            <person name="Koerich L.B."/>
            <person name="Kristiansen K."/>
            <person name="Kudrna D."/>
            <person name="Kulathinal R.J."/>
            <person name="Kumar S."/>
            <person name="Kwok R."/>
            <person name="Lander E."/>
            <person name="Langley C.H."/>
            <person name="Lapoint R."/>
            <person name="Lazzaro B.P."/>
            <person name="Lee S.J."/>
            <person name="Levesque L."/>
            <person name="Li R."/>
            <person name="Lin C.F."/>
            <person name="Lin M.F."/>
            <person name="Lindblad-Toh K."/>
            <person name="Llopart A."/>
            <person name="Long M."/>
            <person name="Low L."/>
            <person name="Lozovsky E."/>
            <person name="Lu J."/>
            <person name="Luo M."/>
            <person name="Machado C.A."/>
            <person name="Makalowski W."/>
            <person name="Marzo M."/>
            <person name="Matsuda M."/>
            <person name="Matzkin L."/>
            <person name="McAllister B."/>
            <person name="McBride C.S."/>
            <person name="McKernan B."/>
            <person name="McKernan K."/>
            <person name="Mendez-Lago M."/>
            <person name="Minx P."/>
            <person name="Mollenhauer M.U."/>
            <person name="Montooth K."/>
            <person name="Mount S.M."/>
            <person name="Mu X."/>
            <person name="Myers E."/>
            <person name="Negre B."/>
            <person name="Newfeld S."/>
            <person name="Nielsen R."/>
            <person name="Noor M.A."/>
            <person name="O'Grady P."/>
            <person name="Pachter L."/>
            <person name="Papaceit M."/>
            <person name="Parisi M.J."/>
            <person name="Parisi M."/>
            <person name="Parts L."/>
            <person name="Pedersen J.S."/>
            <person name="Pesole G."/>
            <person name="Phillippy A.M."/>
            <person name="Ponting C.P."/>
            <person name="Pop M."/>
            <person name="Porcelli D."/>
            <person name="Powell J.R."/>
            <person name="Prohaska S."/>
            <person name="Pruitt K."/>
            <person name="Puig M."/>
            <person name="Quesneville H."/>
            <person name="Ram K.R."/>
            <person name="Rand D."/>
            <person name="Rasmussen M.D."/>
            <person name="Reed L.K."/>
            <person name="Reenan R."/>
            <person name="Reily A."/>
            <person name="Remington K.A."/>
            <person name="Rieger T.T."/>
            <person name="Ritchie M.G."/>
            <person name="Robin C."/>
            <person name="Rogers Y.H."/>
            <person name="Rohde C."/>
            <person name="Rozas J."/>
            <person name="Rubenfield M.J."/>
            <person name="Ruiz A."/>
            <person name="Russo S."/>
            <person name="Salzberg S.L."/>
            <person name="Sanchez-Gracia A."/>
            <person name="Saranga D.J."/>
            <person name="Sato H."/>
            <person name="Schaeffer S.W."/>
            <person name="Schatz M.C."/>
            <person name="Schlenke T."/>
            <person name="Schwartz R."/>
            <person name="Segarra C."/>
            <person name="Singh R.S."/>
            <person name="Sirot L."/>
            <person name="Sirota M."/>
            <person name="Sisneros N.B."/>
            <person name="Smith C.D."/>
            <person name="Smith T.F."/>
            <person name="Spieth J."/>
            <person name="Stage D.E."/>
            <person name="Stark A."/>
            <person name="Stephan W."/>
            <person name="Strausberg R.L."/>
            <person name="Strempel S."/>
            <person name="Sturgill D."/>
            <person name="Sutton G."/>
            <person name="Sutton G.G."/>
            <person name="Tao W."/>
            <person name="Teichmann S."/>
            <person name="Tobari Y.N."/>
            <person name="Tomimura Y."/>
            <person name="Tsolas J.M."/>
            <person name="Valente V.L."/>
            <person name="Venter E."/>
            <person name="Venter J.C."/>
            <person name="Vicario S."/>
            <person name="Vieira F.G."/>
            <person name="Vilella A.J."/>
            <person name="Villasante A."/>
            <person name="Walenz B."/>
            <person name="Wang J."/>
            <person name="Wasserman M."/>
            <person name="Watts T."/>
            <person name="Wilson D."/>
            <person name="Wilson R.K."/>
            <person name="Wing R.A."/>
            <person name="Wolfner M.F."/>
            <person name="Wong A."/>
            <person name="Wong G.K."/>
            <person name="Wu C.I."/>
            <person name="Wu G."/>
            <person name="Yamamoto D."/>
            <person name="Yang H.P."/>
            <person name="Yang S.P."/>
            <person name="Yorke J.A."/>
            <person name="Yoshida K."/>
            <person name="Zdobnov E."/>
            <person name="Zhang P."/>
            <person name="Zhang Y."/>
            <person name="Zimin A.V."/>
            <person name="Baldwin J."/>
            <person name="Abdouelleil A."/>
            <person name="Abdulkadir J."/>
            <person name="Abebe A."/>
            <person name="Abera B."/>
            <person name="Abreu J."/>
            <person name="Acer S.C."/>
            <person name="Aftuck L."/>
            <person name="Alexander A."/>
            <person name="An P."/>
            <person name="Anderson E."/>
            <person name="Anderson S."/>
            <person name="Arachi H."/>
            <person name="Azer M."/>
            <person name="Bachantsang P."/>
            <person name="Barry A."/>
            <person name="Bayul T."/>
            <person name="Berlin A."/>
            <person name="Bessette D."/>
            <person name="Bloom T."/>
            <person name="Blye J."/>
            <person name="Boguslavskiy L."/>
            <person name="Bonnet C."/>
            <person name="Boukhgalter B."/>
            <person name="Bourzgui I."/>
            <person name="Brown A."/>
            <person name="Cahill P."/>
            <person name="Channer S."/>
            <person name="Cheshatsang Y."/>
            <person name="Chuda L."/>
            <person name="Citroen M."/>
            <person name="Collymore A."/>
            <person name="Cooke P."/>
            <person name="Costello M."/>
            <person name="D'Aco K."/>
            <person name="Daza R."/>
            <person name="De Haan G."/>
            <person name="DeGray S."/>
            <person name="DeMaso C."/>
            <person name="Dhargay N."/>
            <person name="Dooley K."/>
            <person name="Dooley E."/>
            <person name="Doricent M."/>
            <person name="Dorje P."/>
            <person name="Dorjee K."/>
            <person name="Dupes A."/>
            <person name="Elong R."/>
            <person name="Falk J."/>
            <person name="Farina A."/>
            <person name="Faro S."/>
            <person name="Ferguson D."/>
            <person name="Fisher S."/>
            <person name="Foley C.D."/>
            <person name="Franke A."/>
            <person name="Friedrich D."/>
            <person name="Gadbois L."/>
            <person name="Gearin G."/>
            <person name="Gearin C.R."/>
            <person name="Giannoukos G."/>
            <person name="Goode T."/>
            <person name="Graham J."/>
            <person name="Grandbois E."/>
            <person name="Grewal S."/>
            <person name="Gyaltsen K."/>
            <person name="Hafez N."/>
            <person name="Hagos B."/>
            <person name="Hall J."/>
            <person name="Henson C."/>
            <person name="Hollinger A."/>
            <person name="Honan T."/>
            <person name="Huard M.D."/>
            <person name="Hughes L."/>
            <person name="Hurhula B."/>
            <person name="Husby M.E."/>
            <person name="Kamat A."/>
            <person name="Kanga B."/>
            <person name="Kashin S."/>
            <person name="Khazanovich D."/>
            <person name="Kisner P."/>
            <person name="Lance K."/>
            <person name="Lara M."/>
            <person name="Lee W."/>
            <person name="Lennon N."/>
            <person name="Letendre F."/>
            <person name="LeVine R."/>
            <person name="Lipovsky A."/>
            <person name="Liu X."/>
            <person name="Liu J."/>
            <person name="Liu S."/>
            <person name="Lokyitsang T."/>
            <person name="Lokyitsang Y."/>
            <person name="Lubonja R."/>
            <person name="Lui A."/>
            <person name="MacDonald P."/>
            <person name="Magnisalis V."/>
            <person name="Maru K."/>
            <person name="Matthews C."/>
            <person name="McCusker W."/>
            <person name="McDonough S."/>
            <person name="Mehta T."/>
            <person name="Meldrim J."/>
            <person name="Meneus L."/>
            <person name="Mihai O."/>
            <person name="Mihalev A."/>
            <person name="Mihova T."/>
            <person name="Mittelman R."/>
            <person name="Mlenga V."/>
            <person name="Montmayeur A."/>
            <person name="Mulrain L."/>
            <person name="Navidi A."/>
            <person name="Naylor J."/>
            <person name="Negash T."/>
            <person name="Nguyen T."/>
            <person name="Nguyen N."/>
            <person name="Nicol R."/>
            <person name="Norbu C."/>
            <person name="Norbu N."/>
            <person name="Novod N."/>
            <person name="O'Neill B."/>
            <person name="Osman S."/>
            <person name="Markiewicz E."/>
            <person name="Oyono O.L."/>
            <person name="Patti C."/>
            <person name="Phunkhang P."/>
            <person name="Pierre F."/>
            <person name="Priest M."/>
            <person name="Raghuraman S."/>
            <person name="Rege F."/>
            <person name="Reyes R."/>
            <person name="Rise C."/>
            <person name="Rogov P."/>
            <person name="Ross K."/>
            <person name="Ryan E."/>
            <person name="Settipalli S."/>
            <person name="Shea T."/>
            <person name="Sherpa N."/>
            <person name="Shi L."/>
            <person name="Shih D."/>
            <person name="Sparrow T."/>
            <person name="Spaulding J."/>
            <person name="Stalker J."/>
            <person name="Stange-Thomann N."/>
            <person name="Stavropoulos S."/>
            <person name="Stone C."/>
            <person name="Strader C."/>
            <person name="Tesfaye S."/>
            <person name="Thomson T."/>
            <person name="Thoulutsang Y."/>
            <person name="Thoulutsang D."/>
            <person name="Topham K."/>
            <person name="Topping I."/>
            <person name="Tsamla T."/>
            <person name="Vassiliev H."/>
            <person name="Vo A."/>
            <person name="Wangchuk T."/>
            <person name="Wangdi T."/>
            <person name="Weiand M."/>
            <person name="Wilkinson J."/>
            <person name="Wilson A."/>
            <person name="Yadav S."/>
            <person name="Young G."/>
            <person name="Yu Q."/>
            <person name="Zembek L."/>
            <person name="Zhong D."/>
            <person name="Zimmer A."/>
            <person name="Zwirko Z."/>
            <person name="Jaffe D.B."/>
            <person name="Alvarez P."/>
            <person name="Brockman W."/>
            <person name="Butler J."/>
            <person name="Chin C."/>
            <person name="Gnerre S."/>
            <person name="Grabherr M."/>
            <person name="Kleber M."/>
            <person name="Mauceli E."/>
            <person name="MacCallum I."/>
        </authorList>
    </citation>
    <scope>NUCLEOTIDE SEQUENCE [LARGE SCALE GENOMIC DNA]</scope>
    <source>
        <strain evidence="4">Tai18E2 / Tucson 14021-0261.01</strain>
    </source>
</reference>
<feature type="compositionally biased region" description="Basic and acidic residues" evidence="1">
    <location>
        <begin position="485"/>
        <end position="503"/>
    </location>
</feature>
<feature type="region of interest" description="Disordered" evidence="1">
    <location>
        <begin position="450"/>
        <end position="526"/>
    </location>
</feature>
<dbReference type="Proteomes" id="UP000002282">
    <property type="component" value="Chromosome X"/>
</dbReference>